<feature type="chain" id="PRO_5043743589" description="Glucose-methanol-choline oxidoreductase N-terminal domain-containing protein" evidence="7">
    <location>
        <begin position="25"/>
        <end position="572"/>
    </location>
</feature>
<evidence type="ECO:0000313" key="11">
    <source>
        <dbReference type="Proteomes" id="UP001487740"/>
    </source>
</evidence>
<dbReference type="InterPro" id="IPR012132">
    <property type="entry name" value="GMC_OxRdtase"/>
</dbReference>
<dbReference type="PIRSF" id="PIRSF000137">
    <property type="entry name" value="Alcohol_oxidase"/>
    <property type="match status" value="1"/>
</dbReference>
<evidence type="ECO:0000256" key="2">
    <source>
        <dbReference type="ARBA" id="ARBA00010790"/>
    </source>
</evidence>
<evidence type="ECO:0000256" key="1">
    <source>
        <dbReference type="ARBA" id="ARBA00001974"/>
    </source>
</evidence>
<dbReference type="InterPro" id="IPR000172">
    <property type="entry name" value="GMC_OxRdtase_N"/>
</dbReference>
<dbReference type="EMBL" id="JARAKH010000034">
    <property type="protein sequence ID" value="KAK8384695.1"/>
    <property type="molecule type" value="Genomic_DNA"/>
</dbReference>
<feature type="binding site" evidence="5">
    <location>
        <position position="537"/>
    </location>
    <ligand>
        <name>FAD</name>
        <dbReference type="ChEBI" id="CHEBI:57692"/>
    </ligand>
</feature>
<feature type="binding site" evidence="5">
    <location>
        <position position="260"/>
    </location>
    <ligand>
        <name>FAD</name>
        <dbReference type="ChEBI" id="CHEBI:57692"/>
    </ligand>
</feature>
<proteinExistence type="inferred from homology"/>
<dbReference type="PANTHER" id="PTHR11552:SF147">
    <property type="entry name" value="CHOLINE DEHYDROGENASE, MITOCHONDRIAL"/>
    <property type="match status" value="1"/>
</dbReference>
<keyword evidence="3 6" id="KW-0285">Flavoprotein</keyword>
<dbReference type="Gene3D" id="3.50.50.60">
    <property type="entry name" value="FAD/NAD(P)-binding domain"/>
    <property type="match status" value="1"/>
</dbReference>
<dbReference type="PROSITE" id="PS00623">
    <property type="entry name" value="GMC_OXRED_1"/>
    <property type="match status" value="1"/>
</dbReference>
<evidence type="ECO:0000259" key="9">
    <source>
        <dbReference type="PROSITE" id="PS00624"/>
    </source>
</evidence>
<comment type="similarity">
    <text evidence="2 6">Belongs to the GMC oxidoreductase family.</text>
</comment>
<dbReference type="PROSITE" id="PS00624">
    <property type="entry name" value="GMC_OXRED_2"/>
    <property type="match status" value="1"/>
</dbReference>
<reference evidence="10 11" key="1">
    <citation type="submission" date="2023-03" db="EMBL/GenBank/DDBJ databases">
        <title>High-quality genome of Scylla paramamosain provides insights in environmental adaptation.</title>
        <authorList>
            <person name="Zhang L."/>
        </authorList>
    </citation>
    <scope>NUCLEOTIDE SEQUENCE [LARGE SCALE GENOMIC DNA]</scope>
    <source>
        <strain evidence="10">LZ_2023a</strain>
        <tissue evidence="10">Muscle</tissue>
    </source>
</reference>
<dbReference type="PANTHER" id="PTHR11552">
    <property type="entry name" value="GLUCOSE-METHANOL-CHOLINE GMC OXIDOREDUCTASE"/>
    <property type="match status" value="1"/>
</dbReference>
<evidence type="ECO:0000256" key="7">
    <source>
        <dbReference type="SAM" id="SignalP"/>
    </source>
</evidence>
<comment type="cofactor">
    <cofactor evidence="1 5">
        <name>FAD</name>
        <dbReference type="ChEBI" id="CHEBI:57692"/>
    </cofactor>
</comment>
<evidence type="ECO:0000256" key="6">
    <source>
        <dbReference type="RuleBase" id="RU003968"/>
    </source>
</evidence>
<keyword evidence="4 5" id="KW-0274">FAD</keyword>
<sequence length="572" mass="62866">MIYRLSRFIPGLLVRLLVAVGLRGSNDHNYDASDKLLYQYDFIVVGGGTAGGAVAARLAEVEGWRVLLLEAGGPPPPESVVPGLNVVLMQSDADWNYFTVPQKHSLRGYVGRSCHFPTGRALGGSSTINWMMYVRGNRRDFDKWEAMGNPGWSFDNVLKYFKKSEDYRGVRRPETAFYRGVGGPASVENKRWGTPLMHAILKAGNQLGYDVIDPNGPEQIGFSIPDMTTKNGRRGTSADSYIRPAVIRRPNLHVVMNAFVTQILFDDRKRAIGVRFEQYGKVRTVMAQREVVVSAGAVGSPKLLMLSGVGPEEHLRRHKIPVVVNLPGVGENFQDHPSIFGLTWTAIEEYSRHGTGPLSCPLGVEVNAWAMSEEGDPYWPELQFLFVSGTPAFDYGLFVTDGIGYTRELFNKYYKSLIGLEGFTVGPMLTRPKSRGTVSHPDDVATLVRGIKFALTVGNAPALREELGARFHSQPLPGCEREIPGSDPYWACYVRHMAKTTWHPVGSCKMAPPSDPLGVVDHTLKVRGVSGLRVVDGSIMPVITSGNTNAPCYMIGEKGADLIKEDWGVLPG</sequence>
<organism evidence="10 11">
    <name type="scientific">Scylla paramamosain</name>
    <name type="common">Mud crab</name>
    <dbReference type="NCBI Taxonomy" id="85552"/>
    <lineage>
        <taxon>Eukaryota</taxon>
        <taxon>Metazoa</taxon>
        <taxon>Ecdysozoa</taxon>
        <taxon>Arthropoda</taxon>
        <taxon>Crustacea</taxon>
        <taxon>Multicrustacea</taxon>
        <taxon>Malacostraca</taxon>
        <taxon>Eumalacostraca</taxon>
        <taxon>Eucarida</taxon>
        <taxon>Decapoda</taxon>
        <taxon>Pleocyemata</taxon>
        <taxon>Brachyura</taxon>
        <taxon>Eubrachyura</taxon>
        <taxon>Portunoidea</taxon>
        <taxon>Portunidae</taxon>
        <taxon>Portuninae</taxon>
        <taxon>Scylla</taxon>
    </lineage>
</organism>
<evidence type="ECO:0000256" key="5">
    <source>
        <dbReference type="PIRSR" id="PIRSR000137-2"/>
    </source>
</evidence>
<protein>
    <recommendedName>
        <fullName evidence="8 9">Glucose-methanol-choline oxidoreductase N-terminal domain-containing protein</fullName>
    </recommendedName>
</protein>
<dbReference type="SUPFAM" id="SSF54373">
    <property type="entry name" value="FAD-linked reductases, C-terminal domain"/>
    <property type="match status" value="1"/>
</dbReference>
<dbReference type="InterPro" id="IPR036188">
    <property type="entry name" value="FAD/NAD-bd_sf"/>
</dbReference>
<dbReference type="Proteomes" id="UP001487740">
    <property type="component" value="Unassembled WGS sequence"/>
</dbReference>
<evidence type="ECO:0000256" key="4">
    <source>
        <dbReference type="ARBA" id="ARBA00022827"/>
    </source>
</evidence>
<keyword evidence="7" id="KW-0732">Signal</keyword>
<dbReference type="AlphaFoldDB" id="A0AAW0TAV1"/>
<dbReference type="Pfam" id="PF05199">
    <property type="entry name" value="GMC_oxred_C"/>
    <property type="match status" value="1"/>
</dbReference>
<comment type="caution">
    <text evidence="10">The sequence shown here is derived from an EMBL/GenBank/DDBJ whole genome shotgun (WGS) entry which is preliminary data.</text>
</comment>
<evidence type="ECO:0000256" key="3">
    <source>
        <dbReference type="ARBA" id="ARBA00022630"/>
    </source>
</evidence>
<name>A0AAW0TAV1_SCYPA</name>
<feature type="domain" description="Glucose-methanol-choline oxidoreductase N-terminal" evidence="8">
    <location>
        <begin position="119"/>
        <end position="142"/>
    </location>
</feature>
<dbReference type="InterPro" id="IPR007867">
    <property type="entry name" value="GMC_OxRtase_C"/>
</dbReference>
<evidence type="ECO:0000259" key="8">
    <source>
        <dbReference type="PROSITE" id="PS00623"/>
    </source>
</evidence>
<accession>A0AAW0TAV1</accession>
<feature type="domain" description="Glucose-methanol-choline oxidoreductase N-terminal" evidence="9">
    <location>
        <begin position="296"/>
        <end position="310"/>
    </location>
</feature>
<feature type="binding site" evidence="5">
    <location>
        <begin position="502"/>
        <end position="503"/>
    </location>
    <ligand>
        <name>FAD</name>
        <dbReference type="ChEBI" id="CHEBI:57692"/>
    </ligand>
</feature>
<keyword evidence="11" id="KW-1185">Reference proteome</keyword>
<dbReference type="SUPFAM" id="SSF51905">
    <property type="entry name" value="FAD/NAD(P)-binding domain"/>
    <property type="match status" value="1"/>
</dbReference>
<dbReference type="Gene3D" id="3.30.560.10">
    <property type="entry name" value="Glucose Oxidase, domain 3"/>
    <property type="match status" value="1"/>
</dbReference>
<gene>
    <name evidence="10" type="ORF">O3P69_014339</name>
</gene>
<dbReference type="GO" id="GO:0016614">
    <property type="term" value="F:oxidoreductase activity, acting on CH-OH group of donors"/>
    <property type="evidence" value="ECO:0007669"/>
    <property type="project" value="InterPro"/>
</dbReference>
<dbReference type="Pfam" id="PF00732">
    <property type="entry name" value="GMC_oxred_N"/>
    <property type="match status" value="1"/>
</dbReference>
<dbReference type="GO" id="GO:0050660">
    <property type="term" value="F:flavin adenine dinucleotide binding"/>
    <property type="evidence" value="ECO:0007669"/>
    <property type="project" value="InterPro"/>
</dbReference>
<feature type="signal peptide" evidence="7">
    <location>
        <begin position="1"/>
        <end position="24"/>
    </location>
</feature>
<evidence type="ECO:0000313" key="10">
    <source>
        <dbReference type="EMBL" id="KAK8384695.1"/>
    </source>
</evidence>